<evidence type="ECO:0000313" key="4">
    <source>
        <dbReference type="Proteomes" id="UP000006867"/>
    </source>
</evidence>
<dbReference type="Proteomes" id="UP000006867">
    <property type="component" value="Chromosome"/>
</dbReference>
<reference evidence="3 4" key="1">
    <citation type="journal article" date="2011" name="Front. Microbiol.">
        <title>Genomic signatures of strain selection and enhancement in Bacillus atrophaeus var. globigii, a historical biowarfare simulant.</title>
        <authorList>
            <person name="Gibbons H.S."/>
            <person name="Broomall S.M."/>
            <person name="McNew L.A."/>
            <person name="Daligault H."/>
            <person name="Chapman C."/>
            <person name="Bruce D."/>
            <person name="Karavis M."/>
            <person name="Krepps M."/>
            <person name="McGregor P.A."/>
            <person name="Hong C."/>
            <person name="Park K.H."/>
            <person name="Akmal A."/>
            <person name="Feldman A."/>
            <person name="Lin J.S."/>
            <person name="Chang W.E."/>
            <person name="Higgs B.W."/>
            <person name="Demirev P."/>
            <person name="Lindquist J."/>
            <person name="Liem A."/>
            <person name="Fochler E."/>
            <person name="Read T.D."/>
            <person name="Tapia R."/>
            <person name="Johnson S."/>
            <person name="Bishop-Lilly K.A."/>
            <person name="Detter C."/>
            <person name="Han C."/>
            <person name="Sozhamannan S."/>
            <person name="Rosenzweig C.N."/>
            <person name="Skowronski E.W."/>
        </authorList>
    </citation>
    <scope>NUCLEOTIDE SEQUENCE [LARGE SCALE GENOMIC DNA]</scope>
    <source>
        <strain evidence="3 4">1942</strain>
    </source>
</reference>
<gene>
    <name evidence="3" type="ordered locus">BATR1942_18570</name>
</gene>
<dbReference type="EMBL" id="CP002207">
    <property type="protein sequence ID" value="ADP34631.1"/>
    <property type="molecule type" value="Genomic_DNA"/>
</dbReference>
<keyword evidence="1" id="KW-0472">Membrane</keyword>
<accession>A0ABM5M392</accession>
<dbReference type="InterPro" id="IPR009589">
    <property type="entry name" value="PH_YyaB-like"/>
</dbReference>
<feature type="domain" description="Uncharacterized protein YyaB-like PH" evidence="2">
    <location>
        <begin position="61"/>
        <end position="136"/>
    </location>
</feature>
<evidence type="ECO:0000259" key="2">
    <source>
        <dbReference type="Pfam" id="PF06713"/>
    </source>
</evidence>
<dbReference type="Pfam" id="PF06713">
    <property type="entry name" value="bPH_4"/>
    <property type="match status" value="1"/>
</dbReference>
<evidence type="ECO:0000256" key="1">
    <source>
        <dbReference type="SAM" id="Phobius"/>
    </source>
</evidence>
<sequence length="146" mass="17026">MVFKTKRDMPVSLIMAFLVLLIQADAFVPFILGNSGGWSWTIFGMMTFLNVILLWSFIDLKYVLDEHHLYIKAGLIRSKIPYHSIDKVIQKNKLFSGYRLIGSRKTITIYYRGGFGHLVISPMEQKQFIEKLIEKNPDIIVEYHKK</sequence>
<name>A0ABM5M392_BACA1</name>
<organism evidence="3 4">
    <name type="scientific">Bacillus atrophaeus (strain 1942)</name>
    <dbReference type="NCBI Taxonomy" id="720555"/>
    <lineage>
        <taxon>Bacteria</taxon>
        <taxon>Bacillati</taxon>
        <taxon>Bacillota</taxon>
        <taxon>Bacilli</taxon>
        <taxon>Bacillales</taxon>
        <taxon>Bacillaceae</taxon>
        <taxon>Bacillus</taxon>
    </lineage>
</organism>
<feature type="transmembrane region" description="Helical" evidence="1">
    <location>
        <begin position="36"/>
        <end position="58"/>
    </location>
</feature>
<keyword evidence="4" id="KW-1185">Reference proteome</keyword>
<keyword evidence="1" id="KW-0812">Transmembrane</keyword>
<keyword evidence="1" id="KW-1133">Transmembrane helix</keyword>
<proteinExistence type="predicted"/>
<evidence type="ECO:0000313" key="3">
    <source>
        <dbReference type="EMBL" id="ADP34631.1"/>
    </source>
</evidence>
<dbReference type="RefSeq" id="WP_003326047.1">
    <property type="nucleotide sequence ID" value="NC_014639.1"/>
</dbReference>
<protein>
    <submittedName>
        <fullName evidence="3">Integral inner membrane protein</fullName>
    </submittedName>
</protein>